<evidence type="ECO:0000313" key="1">
    <source>
        <dbReference type="EMBL" id="TCK59864.1"/>
    </source>
</evidence>
<protein>
    <submittedName>
        <fullName evidence="1">Uncharacterized protein</fullName>
    </submittedName>
</protein>
<accession>A0A4R1K6N7</accession>
<dbReference type="EMBL" id="SMGG01000005">
    <property type="protein sequence ID" value="TCK59864.1"/>
    <property type="molecule type" value="Genomic_DNA"/>
</dbReference>
<keyword evidence="2" id="KW-1185">Reference proteome</keyword>
<dbReference type="Proteomes" id="UP000294614">
    <property type="component" value="Unassembled WGS sequence"/>
</dbReference>
<evidence type="ECO:0000313" key="2">
    <source>
        <dbReference type="Proteomes" id="UP000294614"/>
    </source>
</evidence>
<dbReference type="RefSeq" id="WP_132874020.1">
    <property type="nucleotide sequence ID" value="NZ_SMGG01000005.1"/>
</dbReference>
<dbReference type="AlphaFoldDB" id="A0A4R1K6N7"/>
<organism evidence="1 2">
    <name type="scientific">Seleniivibrio woodruffii</name>
    <dbReference type="NCBI Taxonomy" id="1078050"/>
    <lineage>
        <taxon>Bacteria</taxon>
        <taxon>Pseudomonadati</taxon>
        <taxon>Deferribacterota</taxon>
        <taxon>Deferribacteres</taxon>
        <taxon>Deferribacterales</taxon>
        <taxon>Geovibrionaceae</taxon>
        <taxon>Seleniivibrio</taxon>
    </lineage>
</organism>
<name>A0A4R1K6N7_9BACT</name>
<comment type="caution">
    <text evidence="1">The sequence shown here is derived from an EMBL/GenBank/DDBJ whole genome shotgun (WGS) entry which is preliminary data.</text>
</comment>
<gene>
    <name evidence="1" type="ORF">C8D98_2031</name>
</gene>
<proteinExistence type="predicted"/>
<dbReference type="OrthoDB" id="5396913at2"/>
<reference evidence="1 2" key="1">
    <citation type="submission" date="2019-03" db="EMBL/GenBank/DDBJ databases">
        <title>Genomic Encyclopedia of Type Strains, Phase IV (KMG-IV): sequencing the most valuable type-strain genomes for metagenomic binning, comparative biology and taxonomic classification.</title>
        <authorList>
            <person name="Goeker M."/>
        </authorList>
    </citation>
    <scope>NUCLEOTIDE SEQUENCE [LARGE SCALE GENOMIC DNA]</scope>
    <source>
        <strain evidence="1 2">DSM 24984</strain>
    </source>
</reference>
<sequence>MKFLLTLAVWVVTAGIVLFFFAYRGAEKGGEYVRTIAKEREITVEITPTFSTAKDPFALDVGEKTKGFTVILDGKKVFEADEGVTKGIPLVLNALHISGGKHEVAVNAVPPAEGGANAVRIKVLEGGLVIAEDTKWFEDGQDISAALMFDTGKEQ</sequence>